<organism evidence="1 2">
    <name type="scientific">Spirochaeta isovalerica</name>
    <dbReference type="NCBI Taxonomy" id="150"/>
    <lineage>
        <taxon>Bacteria</taxon>
        <taxon>Pseudomonadati</taxon>
        <taxon>Spirochaetota</taxon>
        <taxon>Spirochaetia</taxon>
        <taxon>Spirochaetales</taxon>
        <taxon>Spirochaetaceae</taxon>
        <taxon>Spirochaeta</taxon>
    </lineage>
</organism>
<dbReference type="InterPro" id="IPR034660">
    <property type="entry name" value="DinB/YfiT-like"/>
</dbReference>
<dbReference type="Proteomes" id="UP000587760">
    <property type="component" value="Unassembled WGS sequence"/>
</dbReference>
<sequence>MDKSQDEMISEEIGNLLRETFEKVDGFYLDKGTSLFETLDDLSSGEVSVCPSGSDSSIAGHVRHISFFMNTIIGYNTGEIDEPTDWNQSWTVEKVTEEQWEELKKEVRESYETVKANVYGMTYWKNVDDFAGILCVLAHTAFHMGAIWKMTSQIRAWK</sequence>
<evidence type="ECO:0008006" key="3">
    <source>
        <dbReference type="Google" id="ProtNLM"/>
    </source>
</evidence>
<dbReference type="EMBL" id="JACHGJ010000002">
    <property type="protein sequence ID" value="MBB6480197.1"/>
    <property type="molecule type" value="Genomic_DNA"/>
</dbReference>
<keyword evidence="2" id="KW-1185">Reference proteome</keyword>
<dbReference type="SUPFAM" id="SSF109854">
    <property type="entry name" value="DinB/YfiT-like putative metalloenzymes"/>
    <property type="match status" value="1"/>
</dbReference>
<gene>
    <name evidence="1" type="ORF">HNR50_001855</name>
</gene>
<accession>A0A841RAC3</accession>
<comment type="caution">
    <text evidence="1">The sequence shown here is derived from an EMBL/GenBank/DDBJ whole genome shotgun (WGS) entry which is preliminary data.</text>
</comment>
<dbReference type="RefSeq" id="WP_184746105.1">
    <property type="nucleotide sequence ID" value="NZ_JACHGJ010000002.1"/>
</dbReference>
<dbReference type="Gene3D" id="1.20.120.450">
    <property type="entry name" value="dinb family like domain"/>
    <property type="match status" value="1"/>
</dbReference>
<proteinExistence type="predicted"/>
<name>A0A841RAC3_9SPIO</name>
<evidence type="ECO:0000313" key="1">
    <source>
        <dbReference type="EMBL" id="MBB6480197.1"/>
    </source>
</evidence>
<evidence type="ECO:0000313" key="2">
    <source>
        <dbReference type="Proteomes" id="UP000587760"/>
    </source>
</evidence>
<dbReference type="AlphaFoldDB" id="A0A841RAC3"/>
<reference evidence="1 2" key="1">
    <citation type="submission" date="2020-08" db="EMBL/GenBank/DDBJ databases">
        <title>Genomic Encyclopedia of Type Strains, Phase IV (KMG-IV): sequencing the most valuable type-strain genomes for metagenomic binning, comparative biology and taxonomic classification.</title>
        <authorList>
            <person name="Goeker M."/>
        </authorList>
    </citation>
    <scope>NUCLEOTIDE SEQUENCE [LARGE SCALE GENOMIC DNA]</scope>
    <source>
        <strain evidence="1 2">DSM 2461</strain>
    </source>
</reference>
<protein>
    <recommendedName>
        <fullName evidence="3">DinB-like domain-containing protein</fullName>
    </recommendedName>
</protein>